<evidence type="ECO:0000313" key="4">
    <source>
        <dbReference type="Proteomes" id="UP000518288"/>
    </source>
</evidence>
<sequence length="871" mass="95685">MQSSLLPDEAPEAAVLAASSALHGTPGHRDELRGFLTGSPGAAGPLDLAPVWERFFNANGTAGWLDLAARLARVQRRVREDGATYNVYAEGGDSARSWPLELLPLLITPQEWTRIEAGVKQRARLLDAVLSDIYGEQDLLHDGFLPPSLVLAHPQYLRPMHGVKPAGGRWLQMVAFDLARRPDGQWRVVGHRSQAPSGLGYLLENRLIIGQQFPEAFRELKVQRVASAFRALMDGLLRVSPGGERSRVALLTPGPRNETYFEHVFLARYLGVTLVEGSDLTVRHQKVYLKTLHGLERVHVLLRRVDDEWLDPLELRGDSALGVPGLVQAVRAGEVVVANAPGAGVLESPGLSAFWPGVARRVLDEELLLPAHTSWWCGEASVWAANRRKLREFVIVPTFSPSAVTKSFAPVMASELDAEALRQWEARIDADPAAHTLMAPARPSELPVWRAGRLEPRPVVVRVYAMSDGEGGWCVLPGGLTRVANRRDADGQGSGGTDAYLSMQSGSASTDTWVLTEGKVDATTLLPRPLEPAELADWRRVITSRAAENLFWLGRYTERAENSVRLARLTLEALPAGSTGVLQVMHALLVRHGMIPAVVPLPAHPSGQAARVFERTLIHAMGDPRAGASIAFNLQALRGCAEALRERLSTEHWGLIKHLSELFSRQLTAIEAREGHEPLSDVLGVLNQAALHLAAITGAQTDRMTRDDGWRLLSVARQIERLDMLANALATGIKAGLADTDDGFALLLGLFDSTITYRAQFQARREVPPLLHLVVLDTDNPRSLAWVARTLRERLRKLSRHDPVWADQIVRVLPRPEDWSLETLSTRDADGRYTALLDALQTCCTSVLGLSNEISRHLFSHVGPADRTVWQ</sequence>
<dbReference type="Gene3D" id="3.40.50.11290">
    <property type="match status" value="1"/>
</dbReference>
<evidence type="ECO:0000259" key="1">
    <source>
        <dbReference type="Pfam" id="PF04168"/>
    </source>
</evidence>
<evidence type="ECO:0000259" key="2">
    <source>
        <dbReference type="Pfam" id="PF14403"/>
    </source>
</evidence>
<dbReference type="SUPFAM" id="SSF56059">
    <property type="entry name" value="Glutathione synthetase ATP-binding domain-like"/>
    <property type="match status" value="1"/>
</dbReference>
<evidence type="ECO:0000313" key="3">
    <source>
        <dbReference type="EMBL" id="NYG34475.1"/>
    </source>
</evidence>
<dbReference type="EMBL" id="JACCFH010000001">
    <property type="protein sequence ID" value="NYG34475.1"/>
    <property type="molecule type" value="Genomic_DNA"/>
</dbReference>
<dbReference type="PANTHER" id="PTHR34595">
    <property type="entry name" value="BLR5612 PROTEIN"/>
    <property type="match status" value="1"/>
</dbReference>
<dbReference type="PANTHER" id="PTHR34595:SF2">
    <property type="entry name" value="BLR2978 PROTEIN"/>
    <property type="match status" value="1"/>
</dbReference>
<dbReference type="InterPro" id="IPR025841">
    <property type="entry name" value="CP_ATPgrasp_2"/>
</dbReference>
<dbReference type="AlphaFoldDB" id="A0A7Y9R3A8"/>
<protein>
    <submittedName>
        <fullName evidence="3">Putative circularly permuted ATP-grasp superfamily protein/putative alpha-E superfamily protein</fullName>
    </submittedName>
</protein>
<dbReference type="Proteomes" id="UP000518288">
    <property type="component" value="Unassembled WGS sequence"/>
</dbReference>
<gene>
    <name evidence="3" type="ORF">BDD16_003461</name>
</gene>
<dbReference type="Pfam" id="PF14403">
    <property type="entry name" value="CP_ATPgrasp_2"/>
    <property type="match status" value="1"/>
</dbReference>
<feature type="domain" description="DUF403" evidence="1">
    <location>
        <begin position="543"/>
        <end position="859"/>
    </location>
</feature>
<accession>A0A7Y9R3A8</accession>
<dbReference type="InterPro" id="IPR007296">
    <property type="entry name" value="DUF403"/>
</dbReference>
<dbReference type="Pfam" id="PF04168">
    <property type="entry name" value="Alpha-E"/>
    <property type="match status" value="1"/>
</dbReference>
<proteinExistence type="predicted"/>
<name>A0A7Y9R3A8_9BURK</name>
<dbReference type="InterPro" id="IPR051680">
    <property type="entry name" value="ATP-dep_Glu-Cys_Ligase-2"/>
</dbReference>
<keyword evidence="4" id="KW-1185">Reference proteome</keyword>
<organism evidence="3 4">
    <name type="scientific">Sphaerotilus montanus</name>
    <dbReference type="NCBI Taxonomy" id="522889"/>
    <lineage>
        <taxon>Bacteria</taxon>
        <taxon>Pseudomonadati</taxon>
        <taxon>Pseudomonadota</taxon>
        <taxon>Betaproteobacteria</taxon>
        <taxon>Burkholderiales</taxon>
        <taxon>Sphaerotilaceae</taxon>
        <taxon>Sphaerotilus</taxon>
    </lineage>
</organism>
<comment type="caution">
    <text evidence="3">The sequence shown here is derived from an EMBL/GenBank/DDBJ whole genome shotgun (WGS) entry which is preliminary data.</text>
</comment>
<reference evidence="3 4" key="1">
    <citation type="submission" date="2020-07" db="EMBL/GenBank/DDBJ databases">
        <title>Genomic Encyclopedia of Archaeal and Bacterial Type Strains, Phase II (KMG-II): from individual species to whole genera.</title>
        <authorList>
            <person name="Goeker M."/>
        </authorList>
    </citation>
    <scope>NUCLEOTIDE SEQUENCE [LARGE SCALE GENOMIC DNA]</scope>
    <source>
        <strain evidence="3 4">DSM 21226</strain>
    </source>
</reference>
<feature type="domain" description="Circularly permuted ATP-grasp type 2" evidence="2">
    <location>
        <begin position="104"/>
        <end position="484"/>
    </location>
</feature>